<proteinExistence type="predicted"/>
<dbReference type="Gramene" id="TraesCS4B02G333200.1">
    <property type="protein sequence ID" value="TraesCS4B02G333200.1"/>
    <property type="gene ID" value="TraesCS4B02G333200"/>
</dbReference>
<dbReference type="Gramene" id="TraesROB_scaffold_002258_01G000300.1">
    <property type="protein sequence ID" value="TraesROB_scaffold_002258_01G000300.1"/>
    <property type="gene ID" value="TraesROB_scaffold_002258_01G000300"/>
</dbReference>
<dbReference type="Gramene" id="TraesSYM4B03G02416530.1">
    <property type="protein sequence ID" value="TraesSYM4B03G02416530.1"/>
    <property type="gene ID" value="TraesSYM4B03G02416530"/>
</dbReference>
<name>A0A3B6IZ02_WHEAT</name>
<dbReference type="PANTHER" id="PTHR31589:SF160">
    <property type="entry name" value="NEPROSIN DOMAIN-CONTAINING PROTEIN"/>
    <property type="match status" value="1"/>
</dbReference>
<dbReference type="GeneID" id="123089449"/>
<gene>
    <name evidence="3" type="primary">LOC123089449</name>
</gene>
<dbReference type="AlphaFoldDB" id="A0A3B6IZ02"/>
<reference evidence="3" key="2">
    <citation type="submission" date="2018-10" db="UniProtKB">
        <authorList>
            <consortium name="EnsemblPlants"/>
        </authorList>
    </citation>
    <scope>IDENTIFICATION</scope>
</reference>
<dbReference type="STRING" id="4565.A0A3B6IZ02"/>
<dbReference type="Gramene" id="TraesWEE_scaffold_064658_01G000100.1">
    <property type="protein sequence ID" value="TraesWEE_scaffold_064658_01G000100.1"/>
    <property type="gene ID" value="TraesWEE_scaffold_064658_01G000100"/>
</dbReference>
<dbReference type="KEGG" id="taes:123089449"/>
<dbReference type="Gramene" id="TraesPARA_EIv1.0_1392560.1">
    <property type="protein sequence ID" value="TraesPARA_EIv1.0_1392560.1.CDS"/>
    <property type="gene ID" value="TraesPARA_EIv1.0_1392560"/>
</dbReference>
<evidence type="ECO:0000259" key="2">
    <source>
        <dbReference type="PROSITE" id="PS52045"/>
    </source>
</evidence>
<organism evidence="3">
    <name type="scientific">Triticum aestivum</name>
    <name type="common">Wheat</name>
    <dbReference type="NCBI Taxonomy" id="4565"/>
    <lineage>
        <taxon>Eukaryota</taxon>
        <taxon>Viridiplantae</taxon>
        <taxon>Streptophyta</taxon>
        <taxon>Embryophyta</taxon>
        <taxon>Tracheophyta</taxon>
        <taxon>Spermatophyta</taxon>
        <taxon>Magnoliopsida</taxon>
        <taxon>Liliopsida</taxon>
        <taxon>Poales</taxon>
        <taxon>Poaceae</taxon>
        <taxon>BOP clade</taxon>
        <taxon>Pooideae</taxon>
        <taxon>Triticodae</taxon>
        <taxon>Triticeae</taxon>
        <taxon>Triticinae</taxon>
        <taxon>Triticum</taxon>
    </lineage>
</organism>
<feature type="domain" description="Neprosin PEP catalytic" evidence="2">
    <location>
        <begin position="68"/>
        <end position="323"/>
    </location>
</feature>
<feature type="signal peptide" evidence="1">
    <location>
        <begin position="1"/>
        <end position="22"/>
    </location>
</feature>
<evidence type="ECO:0000256" key="1">
    <source>
        <dbReference type="SAM" id="SignalP"/>
    </source>
</evidence>
<dbReference type="Gramene" id="TraesNOR4B03G02407520.1">
    <property type="protein sequence ID" value="TraesNOR4B03G02407520.1"/>
    <property type="gene ID" value="TraesNOR4B03G02407520"/>
</dbReference>
<sequence>MYRLNLLRRAIALCFFYHAFQARGVRFFPTIEEENNSLSKDFVHGSAKQILKSLKSNSTEALTSGQGSSSWDDPYFVAHLTHSGGPNDNYYGLHAIMDVYGHELKHGQWSSTTFWINHAGHGNKSSYNAIQVGWHINPDRYGDSHPHFYTRWTRDNYDATGCYNMDCPGYIRVDGAVIAPGDAIHPVSNVPNGPRQSITLRVLKDKKSGDWWVYYGFNKIPTGVGYFPRSLFSYLAEKADGMQFGAFVKSKKALPTPPMGSGALPNGGKGRAASFTDIRFIDQDGNSRPIKEDLPMFVTDKKCHSITRIDHAVCFYGGPGGCMR</sequence>
<dbReference type="RefSeq" id="XP_044367063.1">
    <property type="nucleotide sequence ID" value="XM_044511128.1"/>
</dbReference>
<dbReference type="Gene3D" id="3.90.1320.10">
    <property type="entry name" value="Outer-capsid protein sigma 3, large lobe"/>
    <property type="match status" value="1"/>
</dbReference>
<dbReference type="InterPro" id="IPR004314">
    <property type="entry name" value="Neprosin"/>
</dbReference>
<reference evidence="3" key="1">
    <citation type="submission" date="2018-08" db="EMBL/GenBank/DDBJ databases">
        <authorList>
            <person name="Rossello M."/>
        </authorList>
    </citation>
    <scope>NUCLEOTIDE SEQUENCE [LARGE SCALE GENOMIC DNA]</scope>
    <source>
        <strain evidence="3">cv. Chinese Spring</strain>
    </source>
</reference>
<dbReference type="Pfam" id="PF03080">
    <property type="entry name" value="Neprosin"/>
    <property type="match status" value="1"/>
</dbReference>
<dbReference type="EnsemblPlants" id="TraesCS4B02G333200.1">
    <property type="protein sequence ID" value="TraesCS4B02G333200.1"/>
    <property type="gene ID" value="TraesCS4B02G333200"/>
</dbReference>
<dbReference type="Gramene" id="TraesARI4B03G02426660.1">
    <property type="protein sequence ID" value="TraesARI4B03G02426660.1"/>
    <property type="gene ID" value="TraesARI4B03G02426660"/>
</dbReference>
<dbReference type="OrthoDB" id="684544at2759"/>
<keyword evidence="4" id="KW-1185">Reference proteome</keyword>
<dbReference type="PANTHER" id="PTHR31589">
    <property type="entry name" value="PROTEIN, PUTATIVE (DUF239)-RELATED-RELATED"/>
    <property type="match status" value="1"/>
</dbReference>
<dbReference type="Gramene" id="TraesCS4B03G0863400.1">
    <property type="protein sequence ID" value="TraesCS4B03G0863400.1.CDS"/>
    <property type="gene ID" value="TraesCS4B03G0863400"/>
</dbReference>
<protein>
    <recommendedName>
        <fullName evidence="2">Neprosin PEP catalytic domain-containing protein</fullName>
    </recommendedName>
</protein>
<dbReference type="SMR" id="A0A3B6IZ02"/>
<dbReference type="Proteomes" id="UP000019116">
    <property type="component" value="Chromosome 4B"/>
</dbReference>
<dbReference type="InterPro" id="IPR053168">
    <property type="entry name" value="Glutamic_endopeptidase"/>
</dbReference>
<keyword evidence="1" id="KW-0732">Signal</keyword>
<accession>A0A3B6IZ02</accession>
<dbReference type="Gramene" id="TraesCLE_scaffold_009040_01G000100.1">
    <property type="protein sequence ID" value="TraesCLE_scaffold_009040_01G000100.1"/>
    <property type="gene ID" value="TraesCLE_scaffold_009040_01G000100"/>
</dbReference>
<dbReference type="Gramene" id="TraesJUL4B03G02408580.1">
    <property type="protein sequence ID" value="TraesJUL4B03G02408580.1"/>
    <property type="gene ID" value="TraesJUL4B03G02408580"/>
</dbReference>
<dbReference type="Gramene" id="TraesCAD_scaffold_020222_01G000100.1">
    <property type="protein sequence ID" value="TraesCAD_scaffold_020222_01G000100.1"/>
    <property type="gene ID" value="TraesCAD_scaffold_020222_01G000100"/>
</dbReference>
<evidence type="ECO:0000313" key="3">
    <source>
        <dbReference type="EnsemblPlants" id="TraesCS4B02G333200.1"/>
    </source>
</evidence>
<feature type="chain" id="PRO_5043175821" description="Neprosin PEP catalytic domain-containing protein" evidence="1">
    <location>
        <begin position="23"/>
        <end position="324"/>
    </location>
</feature>
<evidence type="ECO:0000313" key="4">
    <source>
        <dbReference type="Proteomes" id="UP000019116"/>
    </source>
</evidence>
<dbReference type="PROSITE" id="PS52045">
    <property type="entry name" value="NEPROSIN_PEP_CD"/>
    <property type="match status" value="1"/>
</dbReference>
<dbReference type="OMA" id="HIHPENY"/>